<accession>N9VGM7</accession>
<keyword evidence="4" id="KW-1185">Reference proteome</keyword>
<dbReference type="AlphaFoldDB" id="N9VGM7"/>
<protein>
    <recommendedName>
        <fullName evidence="1">YcgL domain-containing protein G114_16715</fullName>
    </recommendedName>
</protein>
<name>N9VGM7_9GAMM</name>
<evidence type="ECO:0000259" key="2">
    <source>
        <dbReference type="PROSITE" id="PS51648"/>
    </source>
</evidence>
<evidence type="ECO:0000313" key="3">
    <source>
        <dbReference type="EMBL" id="ENY70763.1"/>
    </source>
</evidence>
<dbReference type="RefSeq" id="WP_005359210.1">
    <property type="nucleotide sequence ID" value="NZ_APVG01000056.1"/>
</dbReference>
<dbReference type="eggNOG" id="COG3100">
    <property type="taxonomic scope" value="Bacteria"/>
</dbReference>
<dbReference type="PATRIC" id="fig|1268237.3.peg.3280"/>
<feature type="domain" description="YcgL" evidence="2">
    <location>
        <begin position="1"/>
        <end position="85"/>
    </location>
</feature>
<comment type="caution">
    <text evidence="3">The sequence shown here is derived from an EMBL/GenBank/DDBJ whole genome shotgun (WGS) entry which is preliminary data.</text>
</comment>
<dbReference type="HAMAP" id="MF_01866">
    <property type="entry name" value="UPF0745"/>
    <property type="match status" value="1"/>
</dbReference>
<evidence type="ECO:0000256" key="1">
    <source>
        <dbReference type="HAMAP-Rule" id="MF_01866"/>
    </source>
</evidence>
<organism evidence="3 4">
    <name type="scientific">Aeromonas diversa CDC 2478-85</name>
    <dbReference type="NCBI Taxonomy" id="1268237"/>
    <lineage>
        <taxon>Bacteria</taxon>
        <taxon>Pseudomonadati</taxon>
        <taxon>Pseudomonadota</taxon>
        <taxon>Gammaproteobacteria</taxon>
        <taxon>Aeromonadales</taxon>
        <taxon>Aeromonadaceae</taxon>
        <taxon>Aeromonas</taxon>
    </lineage>
</organism>
<dbReference type="Gene3D" id="3.10.510.20">
    <property type="entry name" value="YcgL domain"/>
    <property type="match status" value="1"/>
</dbReference>
<dbReference type="EMBL" id="APVG01000056">
    <property type="protein sequence ID" value="ENY70763.1"/>
    <property type="molecule type" value="Genomic_DNA"/>
</dbReference>
<evidence type="ECO:0000313" key="4">
    <source>
        <dbReference type="Proteomes" id="UP000023775"/>
    </source>
</evidence>
<dbReference type="SUPFAM" id="SSF160191">
    <property type="entry name" value="YcgL-like"/>
    <property type="match status" value="1"/>
</dbReference>
<dbReference type="InterPro" id="IPR038068">
    <property type="entry name" value="YcgL-like_sf"/>
</dbReference>
<dbReference type="PANTHER" id="PTHR38109:SF1">
    <property type="entry name" value="PROTEIN YCGL"/>
    <property type="match status" value="1"/>
</dbReference>
<dbReference type="Proteomes" id="UP000023775">
    <property type="component" value="Unassembled WGS sequence"/>
</dbReference>
<reference evidence="3 4" key="1">
    <citation type="journal article" date="2013" name="Genome Announc.">
        <title>Draft Genome Sequence of the Aeromonas diversa Type Strain.</title>
        <authorList>
            <person name="Farfan M."/>
            <person name="Spataro N."/>
            <person name="Sanglas A."/>
            <person name="Albarral V."/>
            <person name="Loren J.G."/>
            <person name="Bosch E."/>
            <person name="Fuste M.C."/>
        </authorList>
    </citation>
    <scope>NUCLEOTIDE SEQUENCE [LARGE SCALE GENOMIC DNA]</scope>
    <source>
        <strain evidence="3 4">2478-85</strain>
    </source>
</reference>
<dbReference type="PANTHER" id="PTHR38109">
    <property type="entry name" value="PROTEIN YCGL"/>
    <property type="match status" value="1"/>
</dbReference>
<proteinExistence type="inferred from homology"/>
<gene>
    <name evidence="3" type="ORF">G114_16715</name>
</gene>
<sequence length="95" mass="10529">MLCAVYKSRKKADTYLFIERRDDFSRVPDALRQTFGPGQLVMVTKLDPAKPLGISDVEKVMAALVAQGFYLQLPPPLENLLEQHKASLKGPAAQS</sequence>
<dbReference type="InterPro" id="IPR027354">
    <property type="entry name" value="YcgL_dom"/>
</dbReference>
<dbReference type="PROSITE" id="PS51648">
    <property type="entry name" value="YCGL"/>
    <property type="match status" value="1"/>
</dbReference>
<dbReference type="OrthoDB" id="7062382at2"/>
<dbReference type="Pfam" id="PF05166">
    <property type="entry name" value="YcgL"/>
    <property type="match status" value="1"/>
</dbReference>